<dbReference type="PANTHER" id="PTHR12616">
    <property type="entry name" value="VACUOLAR PROTEIN SORTING VPS41"/>
    <property type="match status" value="1"/>
</dbReference>
<dbReference type="OrthoDB" id="244107at2759"/>
<dbReference type="SUPFAM" id="SSF50978">
    <property type="entry name" value="WD40 repeat-like"/>
    <property type="match status" value="1"/>
</dbReference>
<dbReference type="GeneID" id="37064305"/>
<dbReference type="RefSeq" id="XP_025404168.1">
    <property type="nucleotide sequence ID" value="XM_025542068.1"/>
</dbReference>
<dbReference type="Proteomes" id="UP000247233">
    <property type="component" value="Unassembled WGS sequence"/>
</dbReference>
<feature type="region of interest" description="Disordered" evidence="4">
    <location>
        <begin position="1244"/>
        <end position="1271"/>
    </location>
</feature>
<feature type="region of interest" description="Disordered" evidence="4">
    <location>
        <begin position="1164"/>
        <end position="1212"/>
    </location>
</feature>
<evidence type="ECO:0000313" key="7">
    <source>
        <dbReference type="Proteomes" id="UP000247233"/>
    </source>
</evidence>
<keyword evidence="2" id="KW-0653">Protein transport</keyword>
<dbReference type="InterPro" id="IPR011990">
    <property type="entry name" value="TPR-like_helical_dom_sf"/>
</dbReference>
<evidence type="ECO:0000256" key="2">
    <source>
        <dbReference type="ARBA" id="ARBA00022927"/>
    </source>
</evidence>
<dbReference type="InterPro" id="IPR000547">
    <property type="entry name" value="Clathrin_H-chain/VPS_repeat"/>
</dbReference>
<proteinExistence type="predicted"/>
<evidence type="ECO:0000256" key="3">
    <source>
        <dbReference type="PROSITE-ProRule" id="PRU01006"/>
    </source>
</evidence>
<dbReference type="Pfam" id="PF23411">
    <property type="entry name" value="Beta-prop_Vps41"/>
    <property type="match status" value="2"/>
</dbReference>
<dbReference type="Gene3D" id="1.25.40.10">
    <property type="entry name" value="Tetratricopeptide repeat domain"/>
    <property type="match status" value="1"/>
</dbReference>
<dbReference type="InterPro" id="IPR036322">
    <property type="entry name" value="WD40_repeat_dom_sf"/>
</dbReference>
<dbReference type="GO" id="GO:0030897">
    <property type="term" value="C:HOPS complex"/>
    <property type="evidence" value="ECO:0007669"/>
    <property type="project" value="TreeGrafter"/>
</dbReference>
<feature type="region of interest" description="Disordered" evidence="4">
    <location>
        <begin position="1"/>
        <end position="88"/>
    </location>
</feature>
<accession>A0A317X1E9</accession>
<protein>
    <submittedName>
        <fullName evidence="6">Vacuolar assembly protein</fullName>
    </submittedName>
</protein>
<organism evidence="6 7">
    <name type="scientific">Aspergillus heteromorphus CBS 117.55</name>
    <dbReference type="NCBI Taxonomy" id="1448321"/>
    <lineage>
        <taxon>Eukaryota</taxon>
        <taxon>Fungi</taxon>
        <taxon>Dikarya</taxon>
        <taxon>Ascomycota</taxon>
        <taxon>Pezizomycotina</taxon>
        <taxon>Eurotiomycetes</taxon>
        <taxon>Eurotiomycetidae</taxon>
        <taxon>Eurotiales</taxon>
        <taxon>Aspergillaceae</taxon>
        <taxon>Aspergillus</taxon>
        <taxon>Aspergillus subgen. Circumdati</taxon>
    </lineage>
</organism>
<gene>
    <name evidence="6" type="ORF">BO70DRAFT_357566</name>
</gene>
<keyword evidence="7" id="KW-1185">Reference proteome</keyword>
<dbReference type="FunFam" id="1.25.40.10:FF:000510">
    <property type="entry name" value="Vacuolar assembly protein, putative"/>
    <property type="match status" value="1"/>
</dbReference>
<dbReference type="InterPro" id="IPR057780">
    <property type="entry name" value="Beta-prop_Vps41"/>
</dbReference>
<evidence type="ECO:0000256" key="4">
    <source>
        <dbReference type="SAM" id="MobiDB-lite"/>
    </source>
</evidence>
<dbReference type="EMBL" id="MSFL01000001">
    <property type="protein sequence ID" value="PWY92429.1"/>
    <property type="molecule type" value="Genomic_DNA"/>
</dbReference>
<feature type="region of interest" description="Disordered" evidence="4">
    <location>
        <begin position="170"/>
        <end position="193"/>
    </location>
</feature>
<keyword evidence="1" id="KW-0813">Transport</keyword>
<evidence type="ECO:0000256" key="1">
    <source>
        <dbReference type="ARBA" id="ARBA00022448"/>
    </source>
</evidence>
<evidence type="ECO:0000259" key="5">
    <source>
        <dbReference type="Pfam" id="PF23411"/>
    </source>
</evidence>
<reference evidence="6 7" key="1">
    <citation type="submission" date="2016-12" db="EMBL/GenBank/DDBJ databases">
        <title>The genomes of Aspergillus section Nigri reveals drivers in fungal speciation.</title>
        <authorList>
            <consortium name="DOE Joint Genome Institute"/>
            <person name="Vesth T.C."/>
            <person name="Nybo J."/>
            <person name="Theobald S."/>
            <person name="Brandl J."/>
            <person name="Frisvad J.C."/>
            <person name="Nielsen K.F."/>
            <person name="Lyhne E.K."/>
            <person name="Kogle M.E."/>
            <person name="Kuo A."/>
            <person name="Riley R."/>
            <person name="Clum A."/>
            <person name="Nolan M."/>
            <person name="Lipzen A."/>
            <person name="Salamov A."/>
            <person name="Henrissat B."/>
            <person name="Wiebenga A."/>
            <person name="De Vries R.P."/>
            <person name="Grigoriev I.V."/>
            <person name="Mortensen U.H."/>
            <person name="Andersen M.R."/>
            <person name="Baker S.E."/>
        </authorList>
    </citation>
    <scope>NUCLEOTIDE SEQUENCE [LARGE SCALE GENOMIC DNA]</scope>
    <source>
        <strain evidence="6 7">CBS 117.55</strain>
    </source>
</reference>
<dbReference type="PANTHER" id="PTHR12616:SF1">
    <property type="entry name" value="VACUOLAR PROTEIN SORTING-ASSOCIATED PROTEIN 41 HOMOLOG"/>
    <property type="match status" value="1"/>
</dbReference>
<sequence>MDAPGATEANDSVRQDSHSHDPDAVVRKSTYPDSNHPGRPDHGHHHHHHHHHNGMKSEGEGGGEDEEGSEEEDDEDDDEEEEPRLKYAPLTKHLGAVYRNGDATSSFLAAGDKMIIGSHNGNIHVLSVPQLRSLRVYHAHSASITSVSVSPFPPPLPSVKQELFSRVPDDLEYPARPSSGAASLRGRRSGHQANLPFTPSNSIYIATSSMDGNVCVASLVDSKDVLLRNFGRPVQAVALSPEYKSDRTFLSGGRAGDLILTVGGRVGASTNSTTMGGAAAAAAGWLGSFGLAANTGKDTILHSGEGAISTIKWSLSGKYVVWVNEEGIKIMRSNLYLDSMDSDLAWKRVSHIDRPSLPGWEEMAGVWKARAEWVDESTLDGDDRPSSKGGAHKETLSLPQSTIIKEKVEKLVVGWGGTVWVIDVYPDRPSKNNRDHKIGAVEVSTILRTDCVISGISMYTPSLLAVLAYIEAEEDVSEERTKLGGLRPGTRRRPRGLEPELRIININTKEELSADTISSSRYETLTSSDYHMCVLPPWKTTVPVSQRGTLEALGNGLWDATLYPARLFSSGASIRSTTSSGDKGSIRAPSTIASRRIVHEELPSKEVQDIAGSVGAKIFIHSPYDCIAALKRDLTDRLAWLDAHEKYEEAWALLQEHPEAAGPANDLNDHTPITPTRSLSSSVGESFIDDGSSITTTGRTIGSAAEQEKRRIGELWIEQLVDGDKWKEAADVCVKAIDTAHRWEHWAWAFIKNDKLDEISSVMPTHMRPSLPANLYETILGHYVAHDRSKFSELVDSWPFDLFDVNNIATEVEEQLQDEATAPENDDWQVLTKCLAKIYLAGGHYGKALHCYIRLQDAETAMALIKDHRLLDTLTDDIPAFILIRVSKEQLKSAPVSELDELTAEPIRLLVSEAYTGIVRPDLVVDQLQAANKLLYLYFYIRALWRGESLPHGAAKPRRGHFAHVRDAASKLAADEGKALVDNFADTAVELFADYDRPLLMEFLQTSTSYSFDMAVSICEGRHFTPELIYLLSKTGQTKRALNLILSDLKDVSQAIQFAKSQNEPDLWEDLLDYSMDKPRFIHGLLVEAGTSIDPIKLVRRIPSGLEIEGLREGLTRMIREHDLQASISQGAAKVLQSEVAVGMDTLRQGQRRGIKFNIIEEDKSIPGTPTTQATTTPELANNYRAKSDLGAENASTTTTRTATSSAAPAGRCAGCHRPFRANEKEILVGFACGHVFHLSHVHSSESSASTPGSRSAVQTPRPFSPTQTYTPMMDELSLSTSRTVGPKVTTARLLRDRIGDGCRICALAKELETIGDSDA</sequence>
<dbReference type="InterPro" id="IPR015943">
    <property type="entry name" value="WD40/YVTN_repeat-like_dom_sf"/>
</dbReference>
<feature type="domain" description="Vps41 beta-propeller" evidence="5">
    <location>
        <begin position="201"/>
        <end position="267"/>
    </location>
</feature>
<dbReference type="Gene3D" id="2.130.10.10">
    <property type="entry name" value="YVTN repeat-like/Quinoprotein amine dehydrogenase"/>
    <property type="match status" value="1"/>
</dbReference>
<feature type="compositionally biased region" description="Low complexity" evidence="4">
    <location>
        <begin position="1167"/>
        <end position="1178"/>
    </location>
</feature>
<feature type="compositionally biased region" description="Basic and acidic residues" evidence="4">
    <location>
        <begin position="11"/>
        <end position="26"/>
    </location>
</feature>
<name>A0A317X1E9_9EURO</name>
<dbReference type="GO" id="GO:0005770">
    <property type="term" value="C:late endosome"/>
    <property type="evidence" value="ECO:0007669"/>
    <property type="project" value="TreeGrafter"/>
</dbReference>
<dbReference type="PROSITE" id="PS50236">
    <property type="entry name" value="CHCR"/>
    <property type="match status" value="1"/>
</dbReference>
<feature type="compositionally biased region" description="Low complexity" evidence="4">
    <location>
        <begin position="1195"/>
        <end position="1210"/>
    </location>
</feature>
<feature type="compositionally biased region" description="Acidic residues" evidence="4">
    <location>
        <begin position="61"/>
        <end position="82"/>
    </location>
</feature>
<dbReference type="GO" id="GO:0009267">
    <property type="term" value="P:cellular response to starvation"/>
    <property type="evidence" value="ECO:0007669"/>
    <property type="project" value="TreeGrafter"/>
</dbReference>
<dbReference type="VEuPathDB" id="FungiDB:BO70DRAFT_357566"/>
<evidence type="ECO:0000313" key="6">
    <source>
        <dbReference type="EMBL" id="PWY92429.1"/>
    </source>
</evidence>
<dbReference type="SMART" id="SM00299">
    <property type="entry name" value="CLH"/>
    <property type="match status" value="1"/>
</dbReference>
<dbReference type="InterPro" id="IPR045111">
    <property type="entry name" value="Vps41/Vps8"/>
</dbReference>
<dbReference type="GO" id="GO:0006623">
    <property type="term" value="P:protein targeting to vacuole"/>
    <property type="evidence" value="ECO:0007669"/>
    <property type="project" value="InterPro"/>
</dbReference>
<dbReference type="GO" id="GO:0034058">
    <property type="term" value="P:endosomal vesicle fusion"/>
    <property type="evidence" value="ECO:0007669"/>
    <property type="project" value="TreeGrafter"/>
</dbReference>
<feature type="domain" description="Vps41 beta-propeller" evidence="5">
    <location>
        <begin position="406"/>
        <end position="534"/>
    </location>
</feature>
<comment type="caution">
    <text evidence="6">The sequence shown here is derived from an EMBL/GenBank/DDBJ whole genome shotgun (WGS) entry which is preliminary data.</text>
</comment>
<dbReference type="GO" id="GO:0016236">
    <property type="term" value="P:macroautophagy"/>
    <property type="evidence" value="ECO:0007669"/>
    <property type="project" value="TreeGrafter"/>
</dbReference>
<dbReference type="Pfam" id="PF23556">
    <property type="entry name" value="TPR_Vps41"/>
    <property type="match status" value="2"/>
</dbReference>
<dbReference type="STRING" id="1448321.A0A317X1E9"/>
<feature type="compositionally biased region" description="Low complexity" evidence="4">
    <location>
        <begin position="174"/>
        <end position="184"/>
    </location>
</feature>
<feature type="repeat" description="CHCR" evidence="3">
    <location>
        <begin position="909"/>
        <end position="1084"/>
    </location>
</feature>
<feature type="compositionally biased region" description="Basic residues" evidence="4">
    <location>
        <begin position="42"/>
        <end position="54"/>
    </location>
</feature>